<organism evidence="6 7">
    <name type="scientific">Teredinibacter turnerae (strain ATCC 39867 / T7901)</name>
    <dbReference type="NCBI Taxonomy" id="377629"/>
    <lineage>
        <taxon>Bacteria</taxon>
        <taxon>Pseudomonadati</taxon>
        <taxon>Pseudomonadota</taxon>
        <taxon>Gammaproteobacteria</taxon>
        <taxon>Cellvibrionales</taxon>
        <taxon>Cellvibrionaceae</taxon>
        <taxon>Teredinibacter</taxon>
    </lineage>
</organism>
<feature type="active site" evidence="5">
    <location>
        <position position="256"/>
    </location>
</feature>
<name>C5BLT5_TERTT</name>
<dbReference type="InterPro" id="IPR011013">
    <property type="entry name" value="Gal_mutarotase_sf_dom"/>
</dbReference>
<evidence type="ECO:0000256" key="2">
    <source>
        <dbReference type="ARBA" id="ARBA00005866"/>
    </source>
</evidence>
<dbReference type="EMBL" id="CP001614">
    <property type="protein sequence ID" value="ACR12984.1"/>
    <property type="molecule type" value="Genomic_DNA"/>
</dbReference>
<dbReference type="PIRSF" id="PIRSF016020">
    <property type="entry name" value="PHexose_mutarotase"/>
    <property type="match status" value="1"/>
</dbReference>
<dbReference type="SUPFAM" id="SSF74650">
    <property type="entry name" value="Galactose mutarotase-like"/>
    <property type="match status" value="1"/>
</dbReference>
<dbReference type="HOGENOM" id="CLU_048345_4_0_6"/>
<dbReference type="STRING" id="377629.TERTU_2606"/>
<evidence type="ECO:0000256" key="5">
    <source>
        <dbReference type="PIRSR" id="PIRSR016020-1"/>
    </source>
</evidence>
<accession>C5BLT5</accession>
<dbReference type="Pfam" id="PF01263">
    <property type="entry name" value="Aldose_epim"/>
    <property type="match status" value="1"/>
</dbReference>
<comment type="similarity">
    <text evidence="2 4">Belongs to the glucose-6-phosphate 1-epimerase family.</text>
</comment>
<keyword evidence="3 4" id="KW-0413">Isomerase</keyword>
<dbReference type="PANTHER" id="PTHR11122:SF13">
    <property type="entry name" value="GLUCOSE-6-PHOSPHATE 1-EPIMERASE"/>
    <property type="match status" value="1"/>
</dbReference>
<reference evidence="6 7" key="1">
    <citation type="journal article" date="2009" name="PLoS ONE">
        <title>The complete genome of Teredinibacter turnerae T7901: an intracellular endosymbiont of marine wood-boring bivalves (shipworms).</title>
        <authorList>
            <person name="Yang J.C."/>
            <person name="Madupu R."/>
            <person name="Durkin A.S."/>
            <person name="Ekborg N.A."/>
            <person name="Pedamallu C.S."/>
            <person name="Hostetler J.B."/>
            <person name="Radune D."/>
            <person name="Toms B.S."/>
            <person name="Henrissat B."/>
            <person name="Coutinho P.M."/>
            <person name="Schwarz S."/>
            <person name="Field L."/>
            <person name="Trindade-Silva A.E."/>
            <person name="Soares C.A.G."/>
            <person name="Elshahawi S."/>
            <person name="Hanora A."/>
            <person name="Schmidt E.W."/>
            <person name="Haygood M.G."/>
            <person name="Posfai J."/>
            <person name="Benner J."/>
            <person name="Madinger C."/>
            <person name="Nove J."/>
            <person name="Anton B."/>
            <person name="Chaudhary K."/>
            <person name="Foster J."/>
            <person name="Holman A."/>
            <person name="Kumar S."/>
            <person name="Lessard P.A."/>
            <person name="Luyten Y.A."/>
            <person name="Slatko B."/>
            <person name="Wood N."/>
            <person name="Wu B."/>
            <person name="Teplitski M."/>
            <person name="Mougous J.D."/>
            <person name="Ward N."/>
            <person name="Eisen J.A."/>
            <person name="Badger J.H."/>
            <person name="Distel D.L."/>
        </authorList>
    </citation>
    <scope>NUCLEOTIDE SEQUENCE [LARGE SCALE GENOMIC DNA]</scope>
    <source>
        <strain evidence="7">ATCC 39867 / T7901</strain>
    </source>
</reference>
<evidence type="ECO:0000256" key="1">
    <source>
        <dbReference type="ARBA" id="ARBA00001096"/>
    </source>
</evidence>
<comment type="catalytic activity">
    <reaction evidence="1">
        <text>alpha-D-glucose 6-phosphate = beta-D-glucose 6-phosphate</text>
        <dbReference type="Rhea" id="RHEA:16249"/>
        <dbReference type="ChEBI" id="CHEBI:58225"/>
        <dbReference type="ChEBI" id="CHEBI:58247"/>
        <dbReference type="EC" id="5.1.3.15"/>
    </reaction>
</comment>
<evidence type="ECO:0000313" key="7">
    <source>
        <dbReference type="Proteomes" id="UP000009080"/>
    </source>
</evidence>
<dbReference type="RefSeq" id="WP_015819097.1">
    <property type="nucleotide sequence ID" value="NC_012997.1"/>
</dbReference>
<dbReference type="GO" id="GO:0030246">
    <property type="term" value="F:carbohydrate binding"/>
    <property type="evidence" value="ECO:0007669"/>
    <property type="project" value="UniProtKB-UniRule"/>
</dbReference>
<dbReference type="CDD" id="cd09020">
    <property type="entry name" value="D-hex-6-P-epi_like"/>
    <property type="match status" value="1"/>
</dbReference>
<evidence type="ECO:0000256" key="3">
    <source>
        <dbReference type="ARBA" id="ARBA00023235"/>
    </source>
</evidence>
<dbReference type="OrthoDB" id="9790727at2"/>
<protein>
    <recommendedName>
        <fullName evidence="4">Putative glucose-6-phosphate 1-epimerase</fullName>
        <ecNumber evidence="4">5.1.3.15</ecNumber>
    </recommendedName>
</protein>
<dbReference type="InterPro" id="IPR008183">
    <property type="entry name" value="Aldose_1/G6P_1-epimerase"/>
</dbReference>
<dbReference type="GO" id="GO:0047938">
    <property type="term" value="F:glucose-6-phosphate 1-epimerase activity"/>
    <property type="evidence" value="ECO:0007669"/>
    <property type="project" value="UniProtKB-UniRule"/>
</dbReference>
<dbReference type="InterPro" id="IPR014718">
    <property type="entry name" value="GH-type_carb-bd"/>
</dbReference>
<dbReference type="GO" id="GO:0005975">
    <property type="term" value="P:carbohydrate metabolic process"/>
    <property type="evidence" value="ECO:0007669"/>
    <property type="project" value="InterPro"/>
</dbReference>
<dbReference type="InterPro" id="IPR025532">
    <property type="entry name" value="G6P_1-epimerase"/>
</dbReference>
<evidence type="ECO:0000313" key="6">
    <source>
        <dbReference type="EMBL" id="ACR12984.1"/>
    </source>
</evidence>
<dbReference type="eggNOG" id="COG0676">
    <property type="taxonomic scope" value="Bacteria"/>
</dbReference>
<proteinExistence type="inferred from homology"/>
<dbReference type="EC" id="5.1.3.15" evidence="4"/>
<dbReference type="KEGG" id="ttu:TERTU_2606"/>
<sequence length="283" mass="31780">MPDEPHIVRRGELDVIQIDNAACSAEISLFGGHVLQWQPSGRKPVLWMSDTARYDGSTALRGGIPICWPWFGAVADKGRHGLVRNRNWQVTHFEDSATATFVELEIDLSETDNPWPHPNKLVMKVNFGESLLQSLLVENTGDKPQCFNFAFHNYLKVSNPAAVEIPLLGSSFYEDKLTGQQQQLENRDTEHLGYLGPLDRIYSSSERIEVIDPQYARKICIDKQLSQHWVVWNPGSDAASMDDVHESGEQEFLCVETANTSDIVIEPGERISMSQTISLENLG</sequence>
<dbReference type="Gene3D" id="2.70.98.10">
    <property type="match status" value="1"/>
</dbReference>
<gene>
    <name evidence="6" type="ordered locus">TERTU_2606</name>
</gene>
<evidence type="ECO:0000256" key="4">
    <source>
        <dbReference type="PIRNR" id="PIRNR016020"/>
    </source>
</evidence>
<dbReference type="Proteomes" id="UP000009080">
    <property type="component" value="Chromosome"/>
</dbReference>
<keyword evidence="7" id="KW-1185">Reference proteome</keyword>
<feature type="active site" evidence="5">
    <location>
        <position position="152"/>
    </location>
</feature>
<dbReference type="AlphaFoldDB" id="C5BLT5"/>
<dbReference type="PANTHER" id="PTHR11122">
    <property type="entry name" value="APOSPORY-ASSOCIATED PROTEIN C-RELATED"/>
    <property type="match status" value="1"/>
</dbReference>